<dbReference type="SUPFAM" id="SSF159659">
    <property type="entry name" value="Cgl1923-like"/>
    <property type="match status" value="1"/>
</dbReference>
<evidence type="ECO:0000256" key="2">
    <source>
        <dbReference type="ARBA" id="ARBA00019186"/>
    </source>
</evidence>
<dbReference type="AlphaFoldDB" id="A0A8C2PSM5"/>
<organism evidence="6 7">
    <name type="scientific">Cyprinus carpio</name>
    <name type="common">Common carp</name>
    <dbReference type="NCBI Taxonomy" id="7962"/>
    <lineage>
        <taxon>Eukaryota</taxon>
        <taxon>Metazoa</taxon>
        <taxon>Chordata</taxon>
        <taxon>Craniata</taxon>
        <taxon>Vertebrata</taxon>
        <taxon>Euteleostomi</taxon>
        <taxon>Actinopterygii</taxon>
        <taxon>Neopterygii</taxon>
        <taxon>Teleostei</taxon>
        <taxon>Ostariophysi</taxon>
        <taxon>Cypriniformes</taxon>
        <taxon>Cyprinidae</taxon>
        <taxon>Cyprininae</taxon>
        <taxon>Cyprinus</taxon>
    </lineage>
</organism>
<dbReference type="GO" id="GO:0043248">
    <property type="term" value="P:proteasome assembly"/>
    <property type="evidence" value="ECO:0007669"/>
    <property type="project" value="TreeGrafter"/>
</dbReference>
<name>A0A8C2PSM5_CYPCA</name>
<evidence type="ECO:0000313" key="6">
    <source>
        <dbReference type="Ensembl" id="ENSCCRP00020080276.1"/>
    </source>
</evidence>
<evidence type="ECO:0000256" key="3">
    <source>
        <dbReference type="ARBA" id="ARBA00023186"/>
    </source>
</evidence>
<keyword evidence="4" id="KW-0539">Nucleus</keyword>
<proteinExistence type="inferred from homology"/>
<protein>
    <recommendedName>
        <fullName evidence="2">Proteasome assembly chaperone 2</fullName>
    </recommendedName>
</protein>
<evidence type="ECO:0000256" key="1">
    <source>
        <dbReference type="ARBA" id="ARBA00004123"/>
    </source>
</evidence>
<sequence>MHYRQVLLPQRRKLKVKITTDPLQIVNVKFVNQLQTALRMFIASGDVVPSFKGFTLIMPAVSVGNVGQLAVDLLISTLNMARVGHFHTDCLIPMAGNNPYATCAEEAGQLSTSAEVYCHSDSKLAVLQIRTPIIQTKVRSFRKLMVSWIKSSGFLRSVLLSSSQAYHRDDQQLHGTPLRYLLTPSLQKEEAPRVEELGWREMERISAFPGVSDSEQRLYIPGGGVTKALYTDCCTEGISMAVVLIFCSEGDNIPDAFALVNHLNDWLHLLEKPAQGSVQWRVPPSWRLLFGSGIPPLLF</sequence>
<evidence type="ECO:0000313" key="7">
    <source>
        <dbReference type="Proteomes" id="UP000694701"/>
    </source>
</evidence>
<evidence type="ECO:0000256" key="5">
    <source>
        <dbReference type="ARBA" id="ARBA00025745"/>
    </source>
</evidence>
<reference evidence="6" key="1">
    <citation type="submission" date="2025-08" db="UniProtKB">
        <authorList>
            <consortium name="Ensembl"/>
        </authorList>
    </citation>
    <scope>IDENTIFICATION</scope>
</reference>
<dbReference type="GO" id="GO:0005829">
    <property type="term" value="C:cytosol"/>
    <property type="evidence" value="ECO:0007669"/>
    <property type="project" value="TreeGrafter"/>
</dbReference>
<dbReference type="GO" id="GO:0005634">
    <property type="term" value="C:nucleus"/>
    <property type="evidence" value="ECO:0007669"/>
    <property type="project" value="UniProtKB-SubCell"/>
</dbReference>
<comment type="subcellular location">
    <subcellularLocation>
        <location evidence="1">Nucleus</location>
    </subcellularLocation>
</comment>
<dbReference type="Pfam" id="PF09754">
    <property type="entry name" value="PAC2"/>
    <property type="match status" value="1"/>
</dbReference>
<dbReference type="PANTHER" id="PTHR12970:SF1">
    <property type="entry name" value="PROTEASOME ASSEMBLY CHAPERONE 2"/>
    <property type="match status" value="1"/>
</dbReference>
<dbReference type="PANTHER" id="PTHR12970">
    <property type="entry name" value="PROTEASOME ASSEMBLY CHAPERONE 2"/>
    <property type="match status" value="1"/>
</dbReference>
<dbReference type="Proteomes" id="UP000694701">
    <property type="component" value="Unplaced"/>
</dbReference>
<accession>A0A8C2PSM5</accession>
<dbReference type="FunFam" id="3.40.50.10900:FF:000001">
    <property type="entry name" value="Proteasome assembly chaperone 2"/>
    <property type="match status" value="1"/>
</dbReference>
<dbReference type="InterPro" id="IPR038389">
    <property type="entry name" value="PSMG2_sf"/>
</dbReference>
<dbReference type="InterPro" id="IPR019151">
    <property type="entry name" value="Proteasome_assmbl_chaperone_2"/>
</dbReference>
<evidence type="ECO:0000256" key="4">
    <source>
        <dbReference type="ARBA" id="ARBA00023242"/>
    </source>
</evidence>
<keyword evidence="3" id="KW-0143">Chaperone</keyword>
<dbReference type="InterPro" id="IPR016562">
    <property type="entry name" value="Proteasome_assmbl_chp_2_euk"/>
</dbReference>
<comment type="similarity">
    <text evidence="5">Belongs to the PSMG2 family.</text>
</comment>
<dbReference type="Ensembl" id="ENSCCRT00020087968.1">
    <property type="protein sequence ID" value="ENSCCRP00020080276.1"/>
    <property type="gene ID" value="ENSCCRG00020037269.1"/>
</dbReference>
<dbReference type="Gene3D" id="3.40.50.10900">
    <property type="entry name" value="PAC-like subunit"/>
    <property type="match status" value="1"/>
</dbReference>